<keyword evidence="1" id="KW-0812">Transmembrane</keyword>
<proteinExistence type="predicted"/>
<evidence type="ECO:0000259" key="2">
    <source>
        <dbReference type="Pfam" id="PF04892"/>
    </source>
</evidence>
<sequence>MIIIQMRRLILCFYVLYVLLIAYFSLIPIEHEIFKGIDDKWSHFVTYLILFIIAKKVHTKSNYLTCAITCFIYSFIIECIQYFIPNRYFEGLDLIANSIICFSVLSRNGCFPISSPPDRIIESIPISVMKSGMFDRLFGIRTG</sequence>
<dbReference type="Pfam" id="PF04892">
    <property type="entry name" value="VanZ"/>
    <property type="match status" value="1"/>
</dbReference>
<dbReference type="EMBL" id="LAZR01011702">
    <property type="protein sequence ID" value="KKM60310.1"/>
    <property type="molecule type" value="Genomic_DNA"/>
</dbReference>
<comment type="caution">
    <text evidence="3">The sequence shown here is derived from an EMBL/GenBank/DDBJ whole genome shotgun (WGS) entry which is preliminary data.</text>
</comment>
<reference evidence="3" key="1">
    <citation type="journal article" date="2015" name="Nature">
        <title>Complex archaea that bridge the gap between prokaryotes and eukaryotes.</title>
        <authorList>
            <person name="Spang A."/>
            <person name="Saw J.H."/>
            <person name="Jorgensen S.L."/>
            <person name="Zaremba-Niedzwiedzka K."/>
            <person name="Martijn J."/>
            <person name="Lind A.E."/>
            <person name="van Eijk R."/>
            <person name="Schleper C."/>
            <person name="Guy L."/>
            <person name="Ettema T.J."/>
        </authorList>
    </citation>
    <scope>NUCLEOTIDE SEQUENCE</scope>
</reference>
<dbReference type="InterPro" id="IPR006976">
    <property type="entry name" value="VanZ-like"/>
</dbReference>
<dbReference type="PANTHER" id="PTHR28008:SF1">
    <property type="entry name" value="DOMAIN PROTEIN, PUTATIVE (AFU_ORTHOLOGUE AFUA_3G10980)-RELATED"/>
    <property type="match status" value="1"/>
</dbReference>
<keyword evidence="1" id="KW-0472">Membrane</keyword>
<feature type="transmembrane region" description="Helical" evidence="1">
    <location>
        <begin position="64"/>
        <end position="84"/>
    </location>
</feature>
<feature type="domain" description="VanZ-like" evidence="2">
    <location>
        <begin position="40"/>
        <end position="99"/>
    </location>
</feature>
<evidence type="ECO:0000256" key="1">
    <source>
        <dbReference type="SAM" id="Phobius"/>
    </source>
</evidence>
<name>A0A0F9L8K5_9ZZZZ</name>
<dbReference type="NCBIfam" id="NF037970">
    <property type="entry name" value="vanZ_1"/>
    <property type="match status" value="1"/>
</dbReference>
<feature type="transmembrane region" description="Helical" evidence="1">
    <location>
        <begin position="9"/>
        <end position="29"/>
    </location>
</feature>
<dbReference type="PANTHER" id="PTHR28008">
    <property type="entry name" value="DOMAIN PROTEIN, PUTATIVE (AFU_ORTHOLOGUE AFUA_3G10980)-RELATED"/>
    <property type="match status" value="1"/>
</dbReference>
<evidence type="ECO:0000313" key="3">
    <source>
        <dbReference type="EMBL" id="KKM60310.1"/>
    </source>
</evidence>
<dbReference type="AlphaFoldDB" id="A0A0F9L8K5"/>
<keyword evidence="1" id="KW-1133">Transmembrane helix</keyword>
<protein>
    <recommendedName>
        <fullName evidence="2">VanZ-like domain-containing protein</fullName>
    </recommendedName>
</protein>
<feature type="transmembrane region" description="Helical" evidence="1">
    <location>
        <begin position="41"/>
        <end position="57"/>
    </location>
</feature>
<organism evidence="3">
    <name type="scientific">marine sediment metagenome</name>
    <dbReference type="NCBI Taxonomy" id="412755"/>
    <lineage>
        <taxon>unclassified sequences</taxon>
        <taxon>metagenomes</taxon>
        <taxon>ecological metagenomes</taxon>
    </lineage>
</organism>
<accession>A0A0F9L8K5</accession>
<gene>
    <name evidence="3" type="ORF">LCGC14_1543100</name>
</gene>